<dbReference type="EMBL" id="CAJOBP010056830">
    <property type="protein sequence ID" value="CAF4836533.1"/>
    <property type="molecule type" value="Genomic_DNA"/>
</dbReference>
<comment type="caution">
    <text evidence="1">The sequence shown here is derived from an EMBL/GenBank/DDBJ whole genome shotgun (WGS) entry which is preliminary data.</text>
</comment>
<evidence type="ECO:0000313" key="2">
    <source>
        <dbReference type="Proteomes" id="UP000663873"/>
    </source>
</evidence>
<sequence length="110" mass="13066">LVKPYFENCSQSTIFLDENDFIKKLDYYCIQQGLLQRTTSFVTFKILNLSTDLKHSTLLRTLNQFLINRSMTGRYGKLSSETIEELTALILRNLFFIYKNKIYRYIKGYP</sequence>
<feature type="non-terminal residue" evidence="1">
    <location>
        <position position="1"/>
    </location>
</feature>
<gene>
    <name evidence="1" type="ORF">UJA718_LOCUS42850</name>
</gene>
<keyword evidence="2" id="KW-1185">Reference proteome</keyword>
<organism evidence="1 2">
    <name type="scientific">Rotaria socialis</name>
    <dbReference type="NCBI Taxonomy" id="392032"/>
    <lineage>
        <taxon>Eukaryota</taxon>
        <taxon>Metazoa</taxon>
        <taxon>Spiralia</taxon>
        <taxon>Gnathifera</taxon>
        <taxon>Rotifera</taxon>
        <taxon>Eurotatoria</taxon>
        <taxon>Bdelloidea</taxon>
        <taxon>Philodinida</taxon>
        <taxon>Philodinidae</taxon>
        <taxon>Rotaria</taxon>
    </lineage>
</organism>
<dbReference type="Proteomes" id="UP000663873">
    <property type="component" value="Unassembled WGS sequence"/>
</dbReference>
<proteinExistence type="predicted"/>
<dbReference type="AlphaFoldDB" id="A0A821RAV7"/>
<feature type="non-terminal residue" evidence="1">
    <location>
        <position position="110"/>
    </location>
</feature>
<accession>A0A821RAV7</accession>
<protein>
    <submittedName>
        <fullName evidence="1">Uncharacterized protein</fullName>
    </submittedName>
</protein>
<evidence type="ECO:0000313" key="1">
    <source>
        <dbReference type="EMBL" id="CAF4836533.1"/>
    </source>
</evidence>
<name>A0A821RAV7_9BILA</name>
<reference evidence="1" key="1">
    <citation type="submission" date="2021-02" db="EMBL/GenBank/DDBJ databases">
        <authorList>
            <person name="Nowell W R."/>
        </authorList>
    </citation>
    <scope>NUCLEOTIDE SEQUENCE</scope>
</reference>